<evidence type="ECO:0000256" key="5">
    <source>
        <dbReference type="ARBA" id="ARBA00023180"/>
    </source>
</evidence>
<feature type="region of interest" description="Disordered" evidence="6">
    <location>
        <begin position="445"/>
        <end position="476"/>
    </location>
</feature>
<keyword evidence="5" id="KW-0325">Glycoprotein</keyword>
<name>A0A7M4FMB1_CROPO</name>
<reference evidence="8" key="2">
    <citation type="submission" date="2025-09" db="UniProtKB">
        <authorList>
            <consortium name="Ensembl"/>
        </authorList>
    </citation>
    <scope>IDENTIFICATION</scope>
</reference>
<dbReference type="Proteomes" id="UP000594220">
    <property type="component" value="Unplaced"/>
</dbReference>
<dbReference type="Gene3D" id="2.60.120.200">
    <property type="match status" value="1"/>
</dbReference>
<accession>A0A7M4FMB1</accession>
<dbReference type="InterPro" id="IPR013320">
    <property type="entry name" value="ConA-like_dom_sf"/>
</dbReference>
<evidence type="ECO:0000256" key="1">
    <source>
        <dbReference type="ARBA" id="ARBA00001913"/>
    </source>
</evidence>
<dbReference type="SMART" id="SM00159">
    <property type="entry name" value="PTX"/>
    <property type="match status" value="1"/>
</dbReference>
<organism evidence="8 9">
    <name type="scientific">Crocodylus porosus</name>
    <name type="common">Saltwater crocodile</name>
    <name type="synonym">Estuarine crocodile</name>
    <dbReference type="NCBI Taxonomy" id="8502"/>
    <lineage>
        <taxon>Eukaryota</taxon>
        <taxon>Metazoa</taxon>
        <taxon>Chordata</taxon>
        <taxon>Craniata</taxon>
        <taxon>Vertebrata</taxon>
        <taxon>Euteleostomi</taxon>
        <taxon>Archelosauria</taxon>
        <taxon>Archosauria</taxon>
        <taxon>Crocodylia</taxon>
        <taxon>Longirostres</taxon>
        <taxon>Crocodylidae</taxon>
        <taxon>Crocodylus</taxon>
    </lineage>
</organism>
<evidence type="ECO:0000313" key="9">
    <source>
        <dbReference type="Proteomes" id="UP000594220"/>
    </source>
</evidence>
<dbReference type="InterPro" id="IPR001759">
    <property type="entry name" value="PTX_dom"/>
</dbReference>
<feature type="region of interest" description="Disordered" evidence="6">
    <location>
        <begin position="192"/>
        <end position="221"/>
    </location>
</feature>
<keyword evidence="3" id="KW-0106">Calcium</keyword>
<dbReference type="AlphaFoldDB" id="A0A7M4FMB1"/>
<dbReference type="GeneTree" id="ENSGT01060000248591"/>
<feature type="domain" description="Pentraxin (PTX)" evidence="7">
    <location>
        <begin position="279"/>
        <end position="452"/>
    </location>
</feature>
<keyword evidence="9" id="KW-1185">Reference proteome</keyword>
<keyword evidence="4" id="KW-1015">Disulfide bond</keyword>
<evidence type="ECO:0000256" key="3">
    <source>
        <dbReference type="ARBA" id="ARBA00022837"/>
    </source>
</evidence>
<dbReference type="SUPFAM" id="SSF49899">
    <property type="entry name" value="Concanavalin A-like lectins/glucanases"/>
    <property type="match status" value="1"/>
</dbReference>
<dbReference type="PRINTS" id="PR00895">
    <property type="entry name" value="PENTAXIN"/>
</dbReference>
<evidence type="ECO:0000256" key="6">
    <source>
        <dbReference type="SAM" id="MobiDB-lite"/>
    </source>
</evidence>
<evidence type="ECO:0000313" key="8">
    <source>
        <dbReference type="Ensembl" id="ENSCPRP00005026268.1"/>
    </source>
</evidence>
<dbReference type="Ensembl" id="ENSCPRT00005030696.1">
    <property type="protein sequence ID" value="ENSCPRP00005026268.1"/>
    <property type="gene ID" value="ENSCPRG00005018220.1"/>
</dbReference>
<dbReference type="GO" id="GO:0046872">
    <property type="term" value="F:metal ion binding"/>
    <property type="evidence" value="ECO:0007669"/>
    <property type="project" value="UniProtKB-KW"/>
</dbReference>
<dbReference type="PANTHER" id="PTHR19277:SF24">
    <property type="entry name" value="NEURONAL PENTRAXIN-1"/>
    <property type="match status" value="1"/>
</dbReference>
<evidence type="ECO:0000259" key="7">
    <source>
        <dbReference type="SMART" id="SM00159"/>
    </source>
</evidence>
<evidence type="ECO:0000256" key="4">
    <source>
        <dbReference type="ARBA" id="ARBA00023157"/>
    </source>
</evidence>
<proteinExistence type="predicted"/>
<dbReference type="PANTHER" id="PTHR19277">
    <property type="entry name" value="PENTRAXIN"/>
    <property type="match status" value="1"/>
</dbReference>
<gene>
    <name evidence="8" type="primary">NPTX1</name>
</gene>
<evidence type="ECO:0000256" key="2">
    <source>
        <dbReference type="ARBA" id="ARBA00022723"/>
    </source>
</evidence>
<dbReference type="GO" id="GO:0060385">
    <property type="term" value="P:axonogenesis involved in innervation"/>
    <property type="evidence" value="ECO:0007669"/>
    <property type="project" value="Ensembl"/>
</dbReference>
<sequence>MAVLGAPTRLPRLAPCCLLRGVGPAPPGSGGLAPPRAASCLPGALWGGRGGRAASPRPVCPTAVGGEASGVPAAASVTPPPPWLPAQGLPLGGGWAAPGQVPGGAFGAARCGEPPPPEWREQGRALLSVRVRVRVRACMCGGGAEELRSTVLQLRESVLQQKETILNQKETIRELTAKLGRCESQSLLDALPNEAKAGGRKPGGLPKNTMGDLSRAPAPPDALQSKIEDLEKQVLSRVNSLEEGKLSARNDSEERGKIESTLTSLHQRISDLEKGSGLPRAPSPSPLTFPLRTNYMYAKVKKSLPEMYAFTVCMWLKSNAAPGVGTPFSYAVHGQANELVLIEWGNNPMEILINDKVGAAPPSLEGLCCAWTWGCRTEMETAEAAAQAQRSCGSARQDGGALAQPLGDSHLTPLVVPSSPPVARLASRCTALALAGEQLPWNKADCSSRLQGPSNNTSARPGAAKPGGMRLGKRELPALPGIACPS</sequence>
<keyword evidence="2" id="KW-0479">Metal-binding</keyword>
<reference evidence="8" key="1">
    <citation type="submission" date="2025-08" db="UniProtKB">
        <authorList>
            <consortium name="Ensembl"/>
        </authorList>
    </citation>
    <scope>IDENTIFICATION</scope>
</reference>
<comment type="cofactor">
    <cofactor evidence="1">
        <name>Ca(2+)</name>
        <dbReference type="ChEBI" id="CHEBI:29108"/>
    </cofactor>
</comment>
<dbReference type="InterPro" id="IPR051360">
    <property type="entry name" value="Neuronal_Pentraxin_Related"/>
</dbReference>
<protein>
    <submittedName>
        <fullName evidence="8">Neuronal pentraxin 1</fullName>
    </submittedName>
</protein>
<dbReference type="GO" id="GO:0098978">
    <property type="term" value="C:glutamatergic synapse"/>
    <property type="evidence" value="ECO:0007669"/>
    <property type="project" value="Ensembl"/>
</dbReference>
<feature type="compositionally biased region" description="Polar residues" evidence="6">
    <location>
        <begin position="448"/>
        <end position="459"/>
    </location>
</feature>